<dbReference type="GO" id="GO:0005634">
    <property type="term" value="C:nucleus"/>
    <property type="evidence" value="ECO:0007669"/>
    <property type="project" value="UniProtKB-SubCell"/>
</dbReference>
<evidence type="ECO:0000256" key="5">
    <source>
        <dbReference type="ARBA" id="ARBA00023242"/>
    </source>
</evidence>
<feature type="compositionally biased region" description="Polar residues" evidence="10">
    <location>
        <begin position="329"/>
        <end position="343"/>
    </location>
</feature>
<dbReference type="OrthoDB" id="381190at2759"/>
<evidence type="ECO:0000256" key="2">
    <source>
        <dbReference type="ARBA" id="ARBA00014619"/>
    </source>
</evidence>
<feature type="region of interest" description="Disordered" evidence="10">
    <location>
        <begin position="45"/>
        <end position="64"/>
    </location>
</feature>
<evidence type="ECO:0000256" key="7">
    <source>
        <dbReference type="ARBA" id="ARBA00030222"/>
    </source>
</evidence>
<dbReference type="Gene3D" id="1.10.1070.11">
    <property type="entry name" value="Phosphatidylinositol 3-/4-kinase, catalytic domain"/>
    <property type="match status" value="1"/>
</dbReference>
<dbReference type="PANTHER" id="PTHR37079:SF4">
    <property type="entry name" value="SERINE_THREONINE-PROTEIN KINASE ATM"/>
    <property type="match status" value="1"/>
</dbReference>
<dbReference type="InterPro" id="IPR011009">
    <property type="entry name" value="Kinase-like_dom_sf"/>
</dbReference>
<evidence type="ECO:0000256" key="6">
    <source>
        <dbReference type="ARBA" id="ARBA00030020"/>
    </source>
</evidence>
<dbReference type="Proteomes" id="UP000054350">
    <property type="component" value="Unassembled WGS sequence"/>
</dbReference>
<dbReference type="PANTHER" id="PTHR37079">
    <property type="entry name" value="SERINE/THREONINE-PROTEIN KINASE ATM"/>
    <property type="match status" value="1"/>
</dbReference>
<evidence type="ECO:0000259" key="11">
    <source>
        <dbReference type="PROSITE" id="PS50290"/>
    </source>
</evidence>
<dbReference type="Pfam" id="PF02260">
    <property type="entry name" value="FATC"/>
    <property type="match status" value="1"/>
</dbReference>
<dbReference type="VEuPathDB" id="FungiDB:AMAG_17666"/>
<evidence type="ECO:0000256" key="10">
    <source>
        <dbReference type="SAM" id="MobiDB-lite"/>
    </source>
</evidence>
<dbReference type="EMBL" id="GG745328">
    <property type="protein sequence ID" value="KNE54393.1"/>
    <property type="molecule type" value="Genomic_DNA"/>
</dbReference>
<dbReference type="InterPro" id="IPR036940">
    <property type="entry name" value="PI3/4_kinase_cat_sf"/>
</dbReference>
<dbReference type="InterPro" id="IPR003152">
    <property type="entry name" value="FATC_dom"/>
</dbReference>
<keyword evidence="5" id="KW-0539">Nucleus</keyword>
<evidence type="ECO:0000259" key="12">
    <source>
        <dbReference type="PROSITE" id="PS51190"/>
    </source>
</evidence>
<evidence type="ECO:0000256" key="3">
    <source>
        <dbReference type="ARBA" id="ARBA00020288"/>
    </source>
</evidence>
<dbReference type="SUPFAM" id="SSF56112">
    <property type="entry name" value="Protein kinase-like (PK-like)"/>
    <property type="match status" value="1"/>
</dbReference>
<name>A0A0L0RVP9_ALLM3</name>
<dbReference type="GO" id="GO:0006974">
    <property type="term" value="P:DNA damage response"/>
    <property type="evidence" value="ECO:0007669"/>
    <property type="project" value="UniProtKB-KW"/>
</dbReference>
<dbReference type="Pfam" id="PF00454">
    <property type="entry name" value="PI3_PI4_kinase"/>
    <property type="match status" value="2"/>
</dbReference>
<reference evidence="13 14" key="1">
    <citation type="submission" date="2009-11" db="EMBL/GenBank/DDBJ databases">
        <title>Annotation of Allomyces macrogynus ATCC 38327.</title>
        <authorList>
            <consortium name="The Broad Institute Genome Sequencing Platform"/>
            <person name="Russ C."/>
            <person name="Cuomo C."/>
            <person name="Burger G."/>
            <person name="Gray M.W."/>
            <person name="Holland P.W.H."/>
            <person name="King N."/>
            <person name="Lang F.B.F."/>
            <person name="Roger A.J."/>
            <person name="Ruiz-Trillo I."/>
            <person name="Young S.K."/>
            <person name="Zeng Q."/>
            <person name="Gargeya S."/>
            <person name="Fitzgerald M."/>
            <person name="Haas B."/>
            <person name="Abouelleil A."/>
            <person name="Alvarado L."/>
            <person name="Arachchi H.M."/>
            <person name="Berlin A."/>
            <person name="Chapman S.B."/>
            <person name="Gearin G."/>
            <person name="Goldberg J."/>
            <person name="Griggs A."/>
            <person name="Gujja S."/>
            <person name="Hansen M."/>
            <person name="Heiman D."/>
            <person name="Howarth C."/>
            <person name="Larimer J."/>
            <person name="Lui A."/>
            <person name="MacDonald P.J.P."/>
            <person name="McCowen C."/>
            <person name="Montmayeur A."/>
            <person name="Murphy C."/>
            <person name="Neiman D."/>
            <person name="Pearson M."/>
            <person name="Priest M."/>
            <person name="Roberts A."/>
            <person name="Saif S."/>
            <person name="Shea T."/>
            <person name="Sisk P."/>
            <person name="Stolte C."/>
            <person name="Sykes S."/>
            <person name="Wortman J."/>
            <person name="Nusbaum C."/>
            <person name="Birren B."/>
        </authorList>
    </citation>
    <scope>NUCLEOTIDE SEQUENCE [LARGE SCALE GENOMIC DNA]</scope>
    <source>
        <strain evidence="13 14">ATCC 38327</strain>
    </source>
</reference>
<keyword evidence="14" id="KW-1185">Reference proteome</keyword>
<proteinExistence type="predicted"/>
<dbReference type="InterPro" id="IPR038980">
    <property type="entry name" value="ATM_plant"/>
</dbReference>
<sequence>MMAHPHHTLSQMFAPIERQRTGVHGAGLQPSGRVRRVRRVAADRRQQAARTHCPGTGQPARAASDVSKVALDRTTKLRSVQDLTHVPVTTITIPHDADPTTFPTIRKFKPEYSLVGCVNAPKLVEIHGSDGKNYKALVKGNDDLRQDGTLMHVFGVVDQLLNKHGATRQRNLTIRTYKVVQLADKWFEQKPSAEEWFHGRLQFARSCAATSIMGSVVGLGDRHSQNILLDTETAQLVHIDLGIAFPFRLTQNILDGLGVKGVECVFRRCCEETLRVLRQESRVIMTILEVLKFDPLYSWMIDPQKMLRVQRARAGAQSATPEQEGDDASPSNRPTSAATPNSNEEAERALLGVRRKLDDRVSVECVVNDLIQTATNAENLASLFSGWQAYLKVALWTSAFLFG</sequence>
<dbReference type="SMART" id="SM00146">
    <property type="entry name" value="PI3Kc"/>
    <property type="match status" value="1"/>
</dbReference>
<dbReference type="PROSITE" id="PS50290">
    <property type="entry name" value="PI3_4_KINASE_3"/>
    <property type="match status" value="1"/>
</dbReference>
<feature type="region of interest" description="Disordered" evidence="10">
    <location>
        <begin position="312"/>
        <end position="344"/>
    </location>
</feature>
<dbReference type="PROSITE" id="PS51190">
    <property type="entry name" value="FATC"/>
    <property type="match status" value="1"/>
</dbReference>
<dbReference type="eggNOG" id="KOG0892">
    <property type="taxonomic scope" value="Eukaryota"/>
</dbReference>
<keyword evidence="4" id="KW-0227">DNA damage</keyword>
<gene>
    <name evidence="13" type="ORF">AMAG_17666</name>
</gene>
<organism evidence="13 14">
    <name type="scientific">Allomyces macrogynus (strain ATCC 38327)</name>
    <name type="common">Allomyces javanicus var. macrogynus</name>
    <dbReference type="NCBI Taxonomy" id="578462"/>
    <lineage>
        <taxon>Eukaryota</taxon>
        <taxon>Fungi</taxon>
        <taxon>Fungi incertae sedis</taxon>
        <taxon>Blastocladiomycota</taxon>
        <taxon>Blastocladiomycetes</taxon>
        <taxon>Blastocladiales</taxon>
        <taxon>Blastocladiaceae</taxon>
        <taxon>Allomyces</taxon>
    </lineage>
</organism>
<evidence type="ECO:0000256" key="8">
    <source>
        <dbReference type="ARBA" id="ARBA00031460"/>
    </source>
</evidence>
<evidence type="ECO:0000256" key="4">
    <source>
        <dbReference type="ARBA" id="ARBA00022763"/>
    </source>
</evidence>
<accession>A0A0L0RVP9</accession>
<evidence type="ECO:0000313" key="14">
    <source>
        <dbReference type="Proteomes" id="UP000054350"/>
    </source>
</evidence>
<dbReference type="AlphaFoldDB" id="A0A0L0RVP9"/>
<evidence type="ECO:0000256" key="1">
    <source>
        <dbReference type="ARBA" id="ARBA00004123"/>
    </source>
</evidence>
<evidence type="ECO:0000313" key="13">
    <source>
        <dbReference type="EMBL" id="KNE54393.1"/>
    </source>
</evidence>
<feature type="domain" description="PI3K/PI4K catalytic" evidence="11">
    <location>
        <begin position="1"/>
        <end position="339"/>
    </location>
</feature>
<feature type="domain" description="FATC" evidence="12">
    <location>
        <begin position="359"/>
        <end position="391"/>
    </location>
</feature>
<dbReference type="GO" id="GO:0004674">
    <property type="term" value="F:protein serine/threonine kinase activity"/>
    <property type="evidence" value="ECO:0007669"/>
    <property type="project" value="InterPro"/>
</dbReference>
<protein>
    <recommendedName>
        <fullName evidence="2">Serine/threonine-protein kinase TEL1</fullName>
    </recommendedName>
    <alternativeName>
        <fullName evidence="6">ATM homolog</fullName>
    </alternativeName>
    <alternativeName>
        <fullName evidence="8 9">DNA-damage checkpoint kinase TEL1</fullName>
    </alternativeName>
    <alternativeName>
        <fullName evidence="3">Serine/threonine-protein kinase tel1</fullName>
    </alternativeName>
    <alternativeName>
        <fullName evidence="7">Telomere length regulation protein 1</fullName>
    </alternativeName>
</protein>
<dbReference type="STRING" id="578462.A0A0L0RVP9"/>
<dbReference type="SMART" id="SM01343">
    <property type="entry name" value="FATC"/>
    <property type="match status" value="1"/>
</dbReference>
<reference evidence="14" key="2">
    <citation type="submission" date="2009-11" db="EMBL/GenBank/DDBJ databases">
        <title>The Genome Sequence of Allomyces macrogynus strain ATCC 38327.</title>
        <authorList>
            <consortium name="The Broad Institute Genome Sequencing Platform"/>
            <person name="Russ C."/>
            <person name="Cuomo C."/>
            <person name="Shea T."/>
            <person name="Young S.K."/>
            <person name="Zeng Q."/>
            <person name="Koehrsen M."/>
            <person name="Haas B."/>
            <person name="Borodovsky M."/>
            <person name="Guigo R."/>
            <person name="Alvarado L."/>
            <person name="Berlin A."/>
            <person name="Borenstein D."/>
            <person name="Chen Z."/>
            <person name="Engels R."/>
            <person name="Freedman E."/>
            <person name="Gellesch M."/>
            <person name="Goldberg J."/>
            <person name="Griggs A."/>
            <person name="Gujja S."/>
            <person name="Heiman D."/>
            <person name="Hepburn T."/>
            <person name="Howarth C."/>
            <person name="Jen D."/>
            <person name="Larson L."/>
            <person name="Lewis B."/>
            <person name="Mehta T."/>
            <person name="Park D."/>
            <person name="Pearson M."/>
            <person name="Roberts A."/>
            <person name="Saif S."/>
            <person name="Shenoy N."/>
            <person name="Sisk P."/>
            <person name="Stolte C."/>
            <person name="Sykes S."/>
            <person name="Walk T."/>
            <person name="White J."/>
            <person name="Yandava C."/>
            <person name="Burger G."/>
            <person name="Gray M.W."/>
            <person name="Holland P.W.H."/>
            <person name="King N."/>
            <person name="Lang F.B.F."/>
            <person name="Roger A.J."/>
            <person name="Ruiz-Trillo I."/>
            <person name="Lander E."/>
            <person name="Nusbaum C."/>
        </authorList>
    </citation>
    <scope>NUCLEOTIDE SEQUENCE [LARGE SCALE GENOMIC DNA]</scope>
    <source>
        <strain evidence="14">ATCC 38327</strain>
    </source>
</reference>
<comment type="subcellular location">
    <subcellularLocation>
        <location evidence="1">Nucleus</location>
    </subcellularLocation>
</comment>
<dbReference type="InterPro" id="IPR000403">
    <property type="entry name" value="PI3/4_kinase_cat_dom"/>
</dbReference>
<evidence type="ECO:0000256" key="9">
    <source>
        <dbReference type="ARBA" id="ARBA00032467"/>
    </source>
</evidence>